<dbReference type="OrthoDB" id="2896354at2759"/>
<feature type="region of interest" description="Disordered" evidence="1">
    <location>
        <begin position="234"/>
        <end position="347"/>
    </location>
</feature>
<sequence length="509" mass="58912">MDGRPENSRNLNACITISHALHHFLSIIQTSHSQEDDSSDIDAGRKRLSWTFGSRQEFEDWWTREVERMDQKRRALSTFEEMNDHLEYLESICRTTAIQSSKEYEMKFICAQSAVKLITQGIFPVAPDSVVLGSLDLLDYHLGRKQEDKFQRIVAPQWEDPNPMTQETKKRIAKIEDLCRSDPIFVYRASRVADPPIIGERARSPYQFVNVYVKEPKPRNTFADILEAMRSKAPVNNEQKKQPPQGNMDQSRATSENLRSDPAVKPAELDGFDNLNSETPFSYDDDSGDSELLTRIREAFSDNSEPNPAAPKTPERRRRSSSCAPNTPLPAKRNIEEDELNPDHSSFATPKGEDLAAMFYGNPWFAFKKRNPKQVFLWDYNVDCVPFKVVKGGKVLGEWVFALDMVYRKDALHQLLMATSFHGSDPGNKMMDILRKFDGQPEVVYKKMFVSRDKAFQFTIKELWCDEEWKFNLEAKVTFSRLHSMMKTSRRVEMESELWPDWLDYSEKK</sequence>
<accession>A0A284R8S2</accession>
<evidence type="ECO:0000313" key="3">
    <source>
        <dbReference type="Proteomes" id="UP000219338"/>
    </source>
</evidence>
<name>A0A284R8S2_ARMOS</name>
<evidence type="ECO:0000256" key="1">
    <source>
        <dbReference type="SAM" id="MobiDB-lite"/>
    </source>
</evidence>
<dbReference type="AlphaFoldDB" id="A0A284R8S2"/>
<dbReference type="Proteomes" id="UP000219338">
    <property type="component" value="Unassembled WGS sequence"/>
</dbReference>
<reference evidence="3" key="1">
    <citation type="journal article" date="2017" name="Nat. Ecol. Evol.">
        <title>Genome expansion and lineage-specific genetic innovations in the forest pathogenic fungi Armillaria.</title>
        <authorList>
            <person name="Sipos G."/>
            <person name="Prasanna A.N."/>
            <person name="Walter M.C."/>
            <person name="O'Connor E."/>
            <person name="Balint B."/>
            <person name="Krizsan K."/>
            <person name="Kiss B."/>
            <person name="Hess J."/>
            <person name="Varga T."/>
            <person name="Slot J."/>
            <person name="Riley R."/>
            <person name="Boka B."/>
            <person name="Rigling D."/>
            <person name="Barry K."/>
            <person name="Lee J."/>
            <person name="Mihaltcheva S."/>
            <person name="LaButti K."/>
            <person name="Lipzen A."/>
            <person name="Waldron R."/>
            <person name="Moloney N.M."/>
            <person name="Sperisen C."/>
            <person name="Kredics L."/>
            <person name="Vagvoelgyi C."/>
            <person name="Patrignani A."/>
            <person name="Fitzpatrick D."/>
            <person name="Nagy I."/>
            <person name="Doyle S."/>
            <person name="Anderson J.B."/>
            <person name="Grigoriev I.V."/>
            <person name="Gueldener U."/>
            <person name="Muensterkoetter M."/>
            <person name="Nagy L.G."/>
        </authorList>
    </citation>
    <scope>NUCLEOTIDE SEQUENCE [LARGE SCALE GENOMIC DNA]</scope>
    <source>
        <strain evidence="3">C18/9</strain>
    </source>
</reference>
<protein>
    <submittedName>
        <fullName evidence="2">Uncharacterized protein</fullName>
    </submittedName>
</protein>
<feature type="compositionally biased region" description="Polar residues" evidence="1">
    <location>
        <begin position="234"/>
        <end position="257"/>
    </location>
</feature>
<proteinExistence type="predicted"/>
<organism evidence="2 3">
    <name type="scientific">Armillaria ostoyae</name>
    <name type="common">Armillaria root rot fungus</name>
    <dbReference type="NCBI Taxonomy" id="47428"/>
    <lineage>
        <taxon>Eukaryota</taxon>
        <taxon>Fungi</taxon>
        <taxon>Dikarya</taxon>
        <taxon>Basidiomycota</taxon>
        <taxon>Agaricomycotina</taxon>
        <taxon>Agaricomycetes</taxon>
        <taxon>Agaricomycetidae</taxon>
        <taxon>Agaricales</taxon>
        <taxon>Marasmiineae</taxon>
        <taxon>Physalacriaceae</taxon>
        <taxon>Armillaria</taxon>
    </lineage>
</organism>
<gene>
    <name evidence="2" type="ORF">ARMOST_08499</name>
</gene>
<dbReference type="EMBL" id="FUEG01000005">
    <property type="protein sequence ID" value="SJL05126.1"/>
    <property type="molecule type" value="Genomic_DNA"/>
</dbReference>
<keyword evidence="3" id="KW-1185">Reference proteome</keyword>
<evidence type="ECO:0000313" key="2">
    <source>
        <dbReference type="EMBL" id="SJL05126.1"/>
    </source>
</evidence>
<dbReference type="OMA" id="KELWCDE"/>